<reference evidence="1" key="2">
    <citation type="submission" date="2015-06" db="UniProtKB">
        <authorList>
            <consortium name="EnsemblPlants"/>
        </authorList>
    </citation>
    <scope>IDENTIFICATION</scope>
</reference>
<proteinExistence type="predicted"/>
<name>A0A0D2ZR86_BRAOL</name>
<organism evidence="1 2">
    <name type="scientific">Brassica oleracea var. oleracea</name>
    <dbReference type="NCBI Taxonomy" id="109376"/>
    <lineage>
        <taxon>Eukaryota</taxon>
        <taxon>Viridiplantae</taxon>
        <taxon>Streptophyta</taxon>
        <taxon>Embryophyta</taxon>
        <taxon>Tracheophyta</taxon>
        <taxon>Spermatophyta</taxon>
        <taxon>Magnoliopsida</taxon>
        <taxon>eudicotyledons</taxon>
        <taxon>Gunneridae</taxon>
        <taxon>Pentapetalae</taxon>
        <taxon>rosids</taxon>
        <taxon>malvids</taxon>
        <taxon>Brassicales</taxon>
        <taxon>Brassicaceae</taxon>
        <taxon>Brassiceae</taxon>
        <taxon>Brassica</taxon>
    </lineage>
</organism>
<evidence type="ECO:0000313" key="2">
    <source>
        <dbReference type="Proteomes" id="UP000032141"/>
    </source>
</evidence>
<dbReference type="Proteomes" id="UP000032141">
    <property type="component" value="Unassembled WGS sequence"/>
</dbReference>
<reference evidence="1" key="1">
    <citation type="journal article" date="2014" name="Genome Biol.">
        <title>Transcriptome and methylome profiling reveals relics of genome dominance in the mesopolyploid Brassica oleracea.</title>
        <authorList>
            <person name="Parkin I.A."/>
            <person name="Koh C."/>
            <person name="Tang H."/>
            <person name="Robinson S.J."/>
            <person name="Kagale S."/>
            <person name="Clarke W.E."/>
            <person name="Town C.D."/>
            <person name="Nixon J."/>
            <person name="Krishnakumar V."/>
            <person name="Bidwell S.L."/>
            <person name="Denoeud F."/>
            <person name="Belcram H."/>
            <person name="Links M.G."/>
            <person name="Just J."/>
            <person name="Clarke C."/>
            <person name="Bender T."/>
            <person name="Huebert T."/>
            <person name="Mason A.S."/>
            <person name="Pires J.C."/>
            <person name="Barker G."/>
            <person name="Moore J."/>
            <person name="Walley P.G."/>
            <person name="Manoli S."/>
            <person name="Batley J."/>
            <person name="Edwards D."/>
            <person name="Nelson M.N."/>
            <person name="Wang X."/>
            <person name="Paterson A.H."/>
            <person name="King G."/>
            <person name="Bancroft I."/>
            <person name="Chalhoub B."/>
            <person name="Sharpe A.G."/>
        </authorList>
    </citation>
    <scope>NUCLEOTIDE SEQUENCE [LARGE SCALE GENOMIC DNA]</scope>
    <source>
        <strain evidence="1">cv. TO1000</strain>
    </source>
</reference>
<dbReference type="HOGENOM" id="CLU_1565067_0_0_1"/>
<accession>A0A0D2ZR86</accession>
<keyword evidence="2" id="KW-1185">Reference proteome</keyword>
<dbReference type="AlphaFoldDB" id="A0A0D2ZR86"/>
<dbReference type="EnsemblPlants" id="Bo00802s080.1">
    <property type="protein sequence ID" value="Bo00802s080.1"/>
    <property type="gene ID" value="Bo00802s080"/>
</dbReference>
<protein>
    <recommendedName>
        <fullName evidence="3">Reverse transcriptase zinc-binding domain-containing protein</fullName>
    </recommendedName>
</protein>
<sequence length="171" mass="20204">MGEKCLSSGPVMLYLHADVSFVVHIHERKKALNDDYIQFEATSNAFEHEESSYLVKEDRDHLFLRCEVSQHLWAMIIRRLGYRTLPFHSWDVFSDWLGSKDSICPTTLRRLVAQAGIYSLWHERNNRLHNNISSSSEVIFKLLDRRIRDAILARRNRKKFKNLLAKWLTFA</sequence>
<evidence type="ECO:0008006" key="3">
    <source>
        <dbReference type="Google" id="ProtNLM"/>
    </source>
</evidence>
<evidence type="ECO:0000313" key="1">
    <source>
        <dbReference type="EnsemblPlants" id="Bo00802s080.1"/>
    </source>
</evidence>
<dbReference type="eggNOG" id="KOG1075">
    <property type="taxonomic scope" value="Eukaryota"/>
</dbReference>
<dbReference type="Gramene" id="Bo00802s080.1">
    <property type="protein sequence ID" value="Bo00802s080.1"/>
    <property type="gene ID" value="Bo00802s080"/>
</dbReference>